<sequence>MLENASIANRPVQPAQSTAASSNQETGNDRTRRLKNAYLQSRPTICMERAAAFTRSFKKTEGQARCLRLAKAFRHACETITINIFDDELVVGTHGSGRRMGALVPEISWKWLNEELDTIETRPRDPYYISPEHRKLFLEEIVPYWKTRSLEEKALAQFPAETLKTGVNTDILDTEMKWRSHVGEITPDFQDIVFPKGFRKIRDEAREKLEELKYTEIEDLDKIEYYQSSIEACEGIMTLGRRYAEKAEAMAKVQTDPQRRQELAAIGANCRRVPAESPRNFWEAAQMCWFVMMSCFLSENCPAFNVGRFDMFMNPFFQDDLETKTITGEFAQEIINCLWIKIAELIWLLPKSGSRYYAGYSGFTNLSVGGRNFDGSDAVNEISYMAVEATSRVGLPQPSLSVIIHPDTPEDFLLACCRLARQGIGFPAFHNDRVGVQMMMYAGLRPDDAREWTLLGCVVPHHRKVYEWTDAGGYNMAAALEWTLNRGRSRITGEQMGLPTKDPREFSSFNELKETFFTQVRHILNHCAISTIIEQRLHRQMVPRPFLSLLVEGCMESGSDLVNGGARYNIGPGWIVVGAADCANGLAAIRKNVFEEKNITMDQLLKALDDDFVGHEEIHEMLKNSPKFGNDDDYVDRLQVEMTDFNDRGLSEYTDILGNPFHSAIMGLTYNIPTGSVVGALPCGRKATTPLAEGCSPHPGTDTSGPTASMRSEAKVNHELHPGGTLLNLKLLPSAIEGQRGLAGMANLIRSYFELGGYHCQFNVISQETLRDAQANPDDYRDLVIRVAGYCAIFTELSPEVQNEVIRRTSHESL</sequence>
<dbReference type="Gene3D" id="3.20.70.20">
    <property type="match status" value="1"/>
</dbReference>
<feature type="compositionally biased region" description="Polar residues" evidence="4">
    <location>
        <begin position="14"/>
        <end position="26"/>
    </location>
</feature>
<evidence type="ECO:0000259" key="5">
    <source>
        <dbReference type="PROSITE" id="PS51149"/>
    </source>
</evidence>
<dbReference type="GO" id="GO:0016829">
    <property type="term" value="F:lyase activity"/>
    <property type="evidence" value="ECO:0007669"/>
    <property type="project" value="UniProtKB-KW"/>
</dbReference>
<dbReference type="InterPro" id="IPR051215">
    <property type="entry name" value="GRE"/>
</dbReference>
<dbReference type="EMBL" id="FNJI01000003">
    <property type="protein sequence ID" value="SDO54878.1"/>
    <property type="molecule type" value="Genomic_DNA"/>
</dbReference>
<feature type="modified residue" description="Glycine radical" evidence="3">
    <location>
        <position position="789"/>
    </location>
</feature>
<evidence type="ECO:0000313" key="8">
    <source>
        <dbReference type="Proteomes" id="UP000199073"/>
    </source>
</evidence>
<dbReference type="PROSITE" id="PS51554">
    <property type="entry name" value="PFL"/>
    <property type="match status" value="1"/>
</dbReference>
<gene>
    <name evidence="7" type="ORF">SAMN05660330_00488</name>
</gene>
<organism evidence="7 8">
    <name type="scientific">Desulforhopalus singaporensis</name>
    <dbReference type="NCBI Taxonomy" id="91360"/>
    <lineage>
        <taxon>Bacteria</taxon>
        <taxon>Pseudomonadati</taxon>
        <taxon>Thermodesulfobacteriota</taxon>
        <taxon>Desulfobulbia</taxon>
        <taxon>Desulfobulbales</taxon>
        <taxon>Desulfocapsaceae</taxon>
        <taxon>Desulforhopalus</taxon>
    </lineage>
</organism>
<evidence type="ECO:0000313" key="7">
    <source>
        <dbReference type="EMBL" id="SDO54878.1"/>
    </source>
</evidence>
<dbReference type="GO" id="GO:0016740">
    <property type="term" value="F:transferase activity"/>
    <property type="evidence" value="ECO:0007669"/>
    <property type="project" value="UniProtKB-KW"/>
</dbReference>
<proteinExistence type="predicted"/>
<evidence type="ECO:0000256" key="1">
    <source>
        <dbReference type="ARBA" id="ARBA00022818"/>
    </source>
</evidence>
<dbReference type="PROSITE" id="PS00850">
    <property type="entry name" value="GLY_RADICAL_1"/>
    <property type="match status" value="1"/>
</dbReference>
<dbReference type="Pfam" id="PF01228">
    <property type="entry name" value="Gly_radical"/>
    <property type="match status" value="1"/>
</dbReference>
<dbReference type="Pfam" id="PF02901">
    <property type="entry name" value="PFL-like"/>
    <property type="match status" value="1"/>
</dbReference>
<keyword evidence="2" id="KW-0456">Lyase</keyword>
<keyword evidence="7" id="KW-0808">Transferase</keyword>
<dbReference type="AlphaFoldDB" id="A0A1H0KFX4"/>
<feature type="domain" description="Glycine radical" evidence="5">
    <location>
        <begin position="693"/>
        <end position="814"/>
    </location>
</feature>
<feature type="region of interest" description="Disordered" evidence="4">
    <location>
        <begin position="1"/>
        <end position="34"/>
    </location>
</feature>
<dbReference type="GO" id="GO:0005829">
    <property type="term" value="C:cytosol"/>
    <property type="evidence" value="ECO:0007669"/>
    <property type="project" value="TreeGrafter"/>
</dbReference>
<keyword evidence="8" id="KW-1185">Reference proteome</keyword>
<dbReference type="PANTHER" id="PTHR43641:SF2">
    <property type="entry name" value="DEHYDRATASE YBIW-RELATED"/>
    <property type="match status" value="1"/>
</dbReference>
<feature type="domain" description="PFL" evidence="6">
    <location>
        <begin position="29"/>
        <end position="686"/>
    </location>
</feature>
<dbReference type="OrthoDB" id="9803969at2"/>
<dbReference type="InterPro" id="IPR001150">
    <property type="entry name" value="Gly_radical"/>
</dbReference>
<protein>
    <submittedName>
        <fullName evidence="7">Formate C-acetyltransferase</fullName>
    </submittedName>
</protein>
<dbReference type="InterPro" id="IPR019777">
    <property type="entry name" value="Form_AcTrfase_GR_CS"/>
</dbReference>
<dbReference type="STRING" id="91360.SAMN05660330_00488"/>
<dbReference type="SUPFAM" id="SSF51998">
    <property type="entry name" value="PFL-like glycyl radical enzymes"/>
    <property type="match status" value="1"/>
</dbReference>
<keyword evidence="1 3" id="KW-0556">Organic radical</keyword>
<evidence type="ECO:0000256" key="3">
    <source>
        <dbReference type="PROSITE-ProRule" id="PRU00493"/>
    </source>
</evidence>
<reference evidence="7 8" key="1">
    <citation type="submission" date="2016-10" db="EMBL/GenBank/DDBJ databases">
        <authorList>
            <person name="de Groot N.N."/>
        </authorList>
    </citation>
    <scope>NUCLEOTIDE SEQUENCE [LARGE SCALE GENOMIC DNA]</scope>
    <source>
        <strain evidence="7 8">DSM 12130</strain>
    </source>
</reference>
<feature type="region of interest" description="Disordered" evidence="4">
    <location>
        <begin position="692"/>
        <end position="712"/>
    </location>
</feature>
<dbReference type="RefSeq" id="WP_092219432.1">
    <property type="nucleotide sequence ID" value="NZ_FNJI01000003.1"/>
</dbReference>
<dbReference type="Proteomes" id="UP000199073">
    <property type="component" value="Unassembled WGS sequence"/>
</dbReference>
<evidence type="ECO:0000259" key="6">
    <source>
        <dbReference type="PROSITE" id="PS51554"/>
    </source>
</evidence>
<dbReference type="PROSITE" id="PS51149">
    <property type="entry name" value="GLY_RADICAL_2"/>
    <property type="match status" value="1"/>
</dbReference>
<name>A0A1H0KFX4_9BACT</name>
<feature type="compositionally biased region" description="Polar residues" evidence="4">
    <location>
        <begin position="701"/>
        <end position="710"/>
    </location>
</feature>
<dbReference type="PANTHER" id="PTHR43641">
    <property type="entry name" value="FORMATE ACETYLTRANSFERASE 3-RELATED"/>
    <property type="match status" value="1"/>
</dbReference>
<evidence type="ECO:0000256" key="4">
    <source>
        <dbReference type="SAM" id="MobiDB-lite"/>
    </source>
</evidence>
<dbReference type="InterPro" id="IPR004184">
    <property type="entry name" value="PFL_dom"/>
</dbReference>
<evidence type="ECO:0000256" key="2">
    <source>
        <dbReference type="ARBA" id="ARBA00023239"/>
    </source>
</evidence>
<accession>A0A1H0KFX4</accession>